<dbReference type="InterPro" id="IPR000884">
    <property type="entry name" value="TSP1_rpt"/>
</dbReference>
<dbReference type="Pfam" id="PF00090">
    <property type="entry name" value="TSP_1"/>
    <property type="match status" value="3"/>
</dbReference>
<evidence type="ECO:0000256" key="1">
    <source>
        <dbReference type="SAM" id="SignalP"/>
    </source>
</evidence>
<dbReference type="InterPro" id="IPR036383">
    <property type="entry name" value="TSP1_rpt_sf"/>
</dbReference>
<dbReference type="Proteomes" id="UP000835052">
    <property type="component" value="Unassembled WGS sequence"/>
</dbReference>
<reference evidence="2" key="1">
    <citation type="submission" date="2020-10" db="EMBL/GenBank/DDBJ databases">
        <authorList>
            <person name="Kikuchi T."/>
        </authorList>
    </citation>
    <scope>NUCLEOTIDE SEQUENCE</scope>
    <source>
        <strain evidence="2">NKZ352</strain>
    </source>
</reference>
<keyword evidence="1" id="KW-0732">Signal</keyword>
<dbReference type="SMART" id="SM00209">
    <property type="entry name" value="TSP1"/>
    <property type="match status" value="5"/>
</dbReference>
<dbReference type="SUPFAM" id="SSF82895">
    <property type="entry name" value="TSP-1 type 1 repeat"/>
    <property type="match status" value="2"/>
</dbReference>
<protein>
    <submittedName>
        <fullName evidence="2">Uncharacterized protein</fullName>
    </submittedName>
</protein>
<evidence type="ECO:0000313" key="3">
    <source>
        <dbReference type="Proteomes" id="UP000835052"/>
    </source>
</evidence>
<dbReference type="AlphaFoldDB" id="A0A8S1GU12"/>
<proteinExistence type="predicted"/>
<comment type="caution">
    <text evidence="2">The sequence shown here is derived from an EMBL/GenBank/DDBJ whole genome shotgun (WGS) entry which is preliminary data.</text>
</comment>
<dbReference type="Gene3D" id="2.20.100.10">
    <property type="entry name" value="Thrombospondin type-1 (TSP1) repeat"/>
    <property type="match status" value="3"/>
</dbReference>
<accession>A0A8S1GU12</accession>
<dbReference type="OrthoDB" id="5821553at2759"/>
<name>A0A8S1GU12_9PELO</name>
<feature type="signal peptide" evidence="1">
    <location>
        <begin position="1"/>
        <end position="22"/>
    </location>
</feature>
<feature type="chain" id="PRO_5035842449" evidence="1">
    <location>
        <begin position="23"/>
        <end position="733"/>
    </location>
</feature>
<dbReference type="PANTHER" id="PTHR31936">
    <property type="entry name" value="PROTEIN CBG18744"/>
    <property type="match status" value="1"/>
</dbReference>
<gene>
    <name evidence="2" type="ORF">CAUJ_LOCUS2320</name>
</gene>
<dbReference type="EMBL" id="CAJGYM010000004">
    <property type="protein sequence ID" value="CAD6186401.1"/>
    <property type="molecule type" value="Genomic_DNA"/>
</dbReference>
<evidence type="ECO:0000313" key="2">
    <source>
        <dbReference type="EMBL" id="CAD6186401.1"/>
    </source>
</evidence>
<dbReference type="PROSITE" id="PS50092">
    <property type="entry name" value="TSP1"/>
    <property type="match status" value="4"/>
</dbReference>
<organism evidence="2 3">
    <name type="scientific">Caenorhabditis auriculariae</name>
    <dbReference type="NCBI Taxonomy" id="2777116"/>
    <lineage>
        <taxon>Eukaryota</taxon>
        <taxon>Metazoa</taxon>
        <taxon>Ecdysozoa</taxon>
        <taxon>Nematoda</taxon>
        <taxon>Chromadorea</taxon>
        <taxon>Rhabditida</taxon>
        <taxon>Rhabditina</taxon>
        <taxon>Rhabditomorpha</taxon>
        <taxon>Rhabditoidea</taxon>
        <taxon>Rhabditidae</taxon>
        <taxon>Peloderinae</taxon>
        <taxon>Caenorhabditis</taxon>
    </lineage>
</organism>
<keyword evidence="3" id="KW-1185">Reference proteome</keyword>
<sequence length="733" mass="78371">MASSRLLLRTVLTIFAFDAINAQSVWGSWKVDVPCTKDCGFCGNMTMSRTCQDKGCPCKGESTYTGPCGGPKMCGFPLTSCCKPSKVISGVCGPTPPNLPDTSLVPVPECCPGGTWSAWSEWNGGCPQECGIVGVSIIRTRVCTSLTGEPSCPCSGSDIETKDCVNANCPPLPSPKCCLATGIWSEWFETKRCNRICGSCGYGEKRRTCLSEADGCPCIGDSTYQGPCAIAVCNIPNWNLCCDGFVPLTDPKTGMKYCGPLAQFPLTYENPTKCCTNPDGNWNSWSEWTPCSHTCGLCGIKKKTRTCESAKYGCPCKGPSSDVEFCETVACPGDMCCAGDVKKTSQGATCEVNFGYSSPPTDTCCPSLGIWSEWTVSVPCNDTCGTCGYTEKYRTCISDLYGCPCAGSANYKGSCAQNVCLFPRTSCCPGFTKMINSKEKLFYCGPIVGYPVDLSTGGCCRDGFVSPFVNPVPDCQANDCGHCMHATYNRTCASEKYGCPCKLKQQYSVSCSATPCNSTLPCCEGVLQKDFTGAQFCGTPPTTACDLTCCPPSGGIWSEWTATAPCSETCGGCGTQTLKRTCLSDPNTCPCSGIPEIVQNCNFDVCLFPKISCCPGFTKMAWHKNFICGPKPADPDPQLVSTCCRNRPVWGEWTWWTTTCTANCGGCSNIRRTRECLTESQGCPCGDDKIEIRECNFGGTLANRYKPCTISPTGYKSQCCAPYTLVGGVCVKS</sequence>
<dbReference type="PANTHER" id="PTHR31936:SF5">
    <property type="entry name" value="VENOM PROTEIN"/>
    <property type="match status" value="1"/>
</dbReference>